<evidence type="ECO:0000256" key="3">
    <source>
        <dbReference type="ARBA" id="ARBA00022801"/>
    </source>
</evidence>
<evidence type="ECO:0000256" key="4">
    <source>
        <dbReference type="ARBA" id="ARBA00022825"/>
    </source>
</evidence>
<dbReference type="PANTHER" id="PTHR43399:SF4">
    <property type="entry name" value="CELL WALL-ASSOCIATED PROTEASE"/>
    <property type="match status" value="1"/>
</dbReference>
<keyword evidence="3 5" id="KW-0378">Hydrolase</keyword>
<dbReference type="InterPro" id="IPR051048">
    <property type="entry name" value="Peptidase_S8/S53_subtilisin"/>
</dbReference>
<dbReference type="PROSITE" id="PS51892">
    <property type="entry name" value="SUBTILASE"/>
    <property type="match status" value="1"/>
</dbReference>
<dbReference type="PANTHER" id="PTHR43399">
    <property type="entry name" value="SUBTILISIN-RELATED"/>
    <property type="match status" value="1"/>
</dbReference>
<organism>
    <name type="scientific">Branchiostoma floridae</name>
    <name type="common">Florida lancelet</name>
    <name type="synonym">Amphioxus</name>
    <dbReference type="NCBI Taxonomy" id="7739"/>
    <lineage>
        <taxon>Eukaryota</taxon>
        <taxon>Metazoa</taxon>
        <taxon>Chordata</taxon>
        <taxon>Cephalochordata</taxon>
        <taxon>Leptocardii</taxon>
        <taxon>Amphioxiformes</taxon>
        <taxon>Branchiostomatidae</taxon>
        <taxon>Branchiostoma</taxon>
    </lineage>
</organism>
<dbReference type="Gene3D" id="3.40.50.200">
    <property type="entry name" value="Peptidase S8/S53 domain"/>
    <property type="match status" value="1"/>
</dbReference>
<dbReference type="GO" id="GO:0006508">
    <property type="term" value="P:proteolysis"/>
    <property type="evidence" value="ECO:0007669"/>
    <property type="project" value="UniProtKB-KW"/>
</dbReference>
<dbReference type="GO" id="GO:0004252">
    <property type="term" value="F:serine-type endopeptidase activity"/>
    <property type="evidence" value="ECO:0007669"/>
    <property type="project" value="UniProtKB-UniRule"/>
</dbReference>
<dbReference type="eggNOG" id="KOG1153">
    <property type="taxonomic scope" value="Eukaryota"/>
</dbReference>
<evidence type="ECO:0000259" key="7">
    <source>
        <dbReference type="Pfam" id="PF00082"/>
    </source>
</evidence>
<dbReference type="EMBL" id="GG666492">
    <property type="protein sequence ID" value="EEN63246.1"/>
    <property type="molecule type" value="Genomic_DNA"/>
</dbReference>
<dbReference type="PROSITE" id="PS00137">
    <property type="entry name" value="SUBTILASE_HIS"/>
    <property type="match status" value="1"/>
</dbReference>
<dbReference type="InParanoid" id="C3Y9J0"/>
<dbReference type="InterPro" id="IPR015500">
    <property type="entry name" value="Peptidase_S8_subtilisin-rel"/>
</dbReference>
<keyword evidence="4 5" id="KW-0720">Serine protease</keyword>
<protein>
    <recommendedName>
        <fullName evidence="7">Peptidase S8/S53 domain-containing protein</fullName>
    </recommendedName>
</protein>
<name>C3Y9J0_BRAFL</name>
<evidence type="ECO:0000256" key="2">
    <source>
        <dbReference type="ARBA" id="ARBA00022670"/>
    </source>
</evidence>
<dbReference type="InterPro" id="IPR023828">
    <property type="entry name" value="Peptidase_S8_Ser-AS"/>
</dbReference>
<dbReference type="PRINTS" id="PR00723">
    <property type="entry name" value="SUBTILISIN"/>
</dbReference>
<gene>
    <name evidence="8" type="ORF">BRAFLDRAFT_104478</name>
</gene>
<feature type="active site" description="Charge relay system" evidence="5">
    <location>
        <position position="481"/>
    </location>
</feature>
<evidence type="ECO:0000256" key="6">
    <source>
        <dbReference type="RuleBase" id="RU003355"/>
    </source>
</evidence>
<dbReference type="PROSITE" id="PS00136">
    <property type="entry name" value="SUBTILASE_ASP"/>
    <property type="match status" value="1"/>
</dbReference>
<proteinExistence type="inferred from homology"/>
<feature type="active site" description="Charge relay system" evidence="5">
    <location>
        <position position="245"/>
    </location>
</feature>
<accession>C3Y9J0</accession>
<feature type="active site" description="Charge relay system" evidence="5">
    <location>
        <position position="301"/>
    </location>
</feature>
<keyword evidence="2 5" id="KW-0645">Protease</keyword>
<evidence type="ECO:0000313" key="8">
    <source>
        <dbReference type="EMBL" id="EEN63246.1"/>
    </source>
</evidence>
<sequence length="562" mass="62328">MGTISLDTEYLYRDVPKVNFDPLHVKVKQDGVKRIRHFFLPGEKVTLKDQDTKACTMDTRGKIYTDLVGKIIKHTSVENIYAPYARCASDMKHLTDILIKDARGYVNVYFPNVEYEGGVEMEALFSDLVENVTIFLPPEWDHEIKKHQNYMYMRVMDEELKKRAQRAKSGAAIALKLFRGDSHDVVSTSLYSDVTTSPNLFFQDHAYKYLHVEETLKIIDEIKESLQGIQDDRSIEPNIVIGILDSGLCVGHQAFAGSTLGLGNFVPVHGVQGPVSPTAGDEQPMEWEADDENDPDDRYGHGTLCASIALGRPFKVRPPDDAPFLQQTGQEEPWLTGVAPFAKIVAGRVADCEGRTHPGWVANGIRWILSLDGTDKQVDIISLSLGFNTFHAGLREAIFEANRRGKIIVCAASNDGRQQQTNIAFPARFGDVICVGSHTRLGQPSAFTPTGREIDFMAPGEDVWGASSANVNAAKPFTGTSVATPFVAGIAAIVLKAAHHIGGHELRQKVSNTTVMREILRKMASMPGHHDEAMGYGNLNPYRVFRFGEDFFKKIVDDIIYT</sequence>
<dbReference type="InterPro" id="IPR036852">
    <property type="entry name" value="Peptidase_S8/S53_dom_sf"/>
</dbReference>
<comment type="similarity">
    <text evidence="1 5 6">Belongs to the peptidase S8 family.</text>
</comment>
<dbReference type="CDD" id="cd00306">
    <property type="entry name" value="Peptidases_S8_S53"/>
    <property type="match status" value="1"/>
</dbReference>
<dbReference type="Pfam" id="PF00082">
    <property type="entry name" value="Peptidase_S8"/>
    <property type="match status" value="1"/>
</dbReference>
<evidence type="ECO:0000256" key="5">
    <source>
        <dbReference type="PROSITE-ProRule" id="PRU01240"/>
    </source>
</evidence>
<dbReference type="InterPro" id="IPR000209">
    <property type="entry name" value="Peptidase_S8/S53_dom"/>
</dbReference>
<reference evidence="8" key="1">
    <citation type="journal article" date="2008" name="Nature">
        <title>The amphioxus genome and the evolution of the chordate karyotype.</title>
        <authorList>
            <consortium name="US DOE Joint Genome Institute (JGI-PGF)"/>
            <person name="Putnam N.H."/>
            <person name="Butts T."/>
            <person name="Ferrier D.E.K."/>
            <person name="Furlong R.F."/>
            <person name="Hellsten U."/>
            <person name="Kawashima T."/>
            <person name="Robinson-Rechavi M."/>
            <person name="Shoguchi E."/>
            <person name="Terry A."/>
            <person name="Yu J.-K."/>
            <person name="Benito-Gutierrez E.L."/>
            <person name="Dubchak I."/>
            <person name="Garcia-Fernandez J."/>
            <person name="Gibson-Brown J.J."/>
            <person name="Grigoriev I.V."/>
            <person name="Horton A.C."/>
            <person name="de Jong P.J."/>
            <person name="Jurka J."/>
            <person name="Kapitonov V.V."/>
            <person name="Kohara Y."/>
            <person name="Kuroki Y."/>
            <person name="Lindquist E."/>
            <person name="Lucas S."/>
            <person name="Osoegawa K."/>
            <person name="Pennacchio L.A."/>
            <person name="Salamov A.A."/>
            <person name="Satou Y."/>
            <person name="Sauka-Spengler T."/>
            <person name="Schmutz J."/>
            <person name="Shin-I T."/>
            <person name="Toyoda A."/>
            <person name="Bronner-Fraser M."/>
            <person name="Fujiyama A."/>
            <person name="Holland L.Z."/>
            <person name="Holland P.W.H."/>
            <person name="Satoh N."/>
            <person name="Rokhsar D.S."/>
        </authorList>
    </citation>
    <scope>NUCLEOTIDE SEQUENCE [LARGE SCALE GENOMIC DNA]</scope>
    <source>
        <strain evidence="8">S238N-H82</strain>
        <tissue evidence="8">Testes</tissue>
    </source>
</reference>
<dbReference type="PROSITE" id="PS00138">
    <property type="entry name" value="SUBTILASE_SER"/>
    <property type="match status" value="1"/>
</dbReference>
<dbReference type="SUPFAM" id="SSF52743">
    <property type="entry name" value="Subtilisin-like"/>
    <property type="match status" value="1"/>
</dbReference>
<dbReference type="InterPro" id="IPR023827">
    <property type="entry name" value="Peptidase_S8_Asp-AS"/>
</dbReference>
<dbReference type="InterPro" id="IPR022398">
    <property type="entry name" value="Peptidase_S8_His-AS"/>
</dbReference>
<evidence type="ECO:0000256" key="1">
    <source>
        <dbReference type="ARBA" id="ARBA00011073"/>
    </source>
</evidence>
<dbReference type="AlphaFoldDB" id="C3Y9J0"/>
<feature type="domain" description="Peptidase S8/S53" evidence="7">
    <location>
        <begin position="238"/>
        <end position="537"/>
    </location>
</feature>